<evidence type="ECO:0000313" key="10">
    <source>
        <dbReference type="Proteomes" id="UP000651517"/>
    </source>
</evidence>
<feature type="binding site" evidence="7">
    <location>
        <position position="239"/>
    </location>
    <ligand>
        <name>Zn(2+)</name>
        <dbReference type="ChEBI" id="CHEBI:29105"/>
    </ligand>
</feature>
<dbReference type="SUPFAM" id="SSF51556">
    <property type="entry name" value="Metallo-dependent hydrolases"/>
    <property type="match status" value="1"/>
</dbReference>
<protein>
    <recommendedName>
        <fullName evidence="1 7">Imidazolonepropionase</fullName>
        <ecNumber evidence="1 7">3.5.2.7</ecNumber>
    </recommendedName>
    <alternativeName>
        <fullName evidence="7">Imidazolone-5-propionate hydrolase</fullName>
    </alternativeName>
</protein>
<dbReference type="InterPro" id="IPR006680">
    <property type="entry name" value="Amidohydro-rel"/>
</dbReference>
<dbReference type="Proteomes" id="UP000651517">
    <property type="component" value="Unassembled WGS sequence"/>
</dbReference>
<dbReference type="InterPro" id="IPR032466">
    <property type="entry name" value="Metal_Hydrolase"/>
</dbReference>
<accession>A0ABR8WUM5</accession>
<dbReference type="Pfam" id="PF01979">
    <property type="entry name" value="Amidohydro_1"/>
    <property type="match status" value="1"/>
</dbReference>
<dbReference type="NCBIfam" id="TIGR01224">
    <property type="entry name" value="hutI"/>
    <property type="match status" value="1"/>
</dbReference>
<evidence type="ECO:0000256" key="5">
    <source>
        <dbReference type="ARBA" id="ARBA00022833"/>
    </source>
</evidence>
<feature type="binding site" evidence="7">
    <location>
        <position position="318"/>
    </location>
    <ligand>
        <name>4-imidazolone-5-propanoate</name>
        <dbReference type="ChEBI" id="CHEBI:77893"/>
    </ligand>
</feature>
<comment type="pathway">
    <text evidence="7">Amino-acid degradation; L-histidine degradation into L-glutamate; N-formimidoyl-L-glutamate from L-histidine: step 3/3.</text>
</comment>
<comment type="cofactor">
    <cofactor evidence="7">
        <name>Zn(2+)</name>
        <dbReference type="ChEBI" id="CHEBI:29105"/>
    </cofactor>
    <cofactor evidence="7">
        <name>Fe(3+)</name>
        <dbReference type="ChEBI" id="CHEBI:29034"/>
    </cofactor>
    <text evidence="7">Binds 1 zinc or iron ion per subunit.</text>
</comment>
<dbReference type="EC" id="3.5.2.7" evidence="1 7"/>
<evidence type="ECO:0000256" key="2">
    <source>
        <dbReference type="ARBA" id="ARBA00022723"/>
    </source>
</evidence>
<dbReference type="PANTHER" id="PTHR42752:SF1">
    <property type="entry name" value="IMIDAZOLONEPROPIONASE-RELATED"/>
    <property type="match status" value="1"/>
</dbReference>
<feature type="binding site" evidence="7">
    <location>
        <position position="91"/>
    </location>
    <ligand>
        <name>4-imidazolone-5-propanoate</name>
        <dbReference type="ChEBI" id="CHEBI:77893"/>
    </ligand>
</feature>
<feature type="binding site" evidence="7">
    <location>
        <position position="313"/>
    </location>
    <ligand>
        <name>Zn(2+)</name>
        <dbReference type="ChEBI" id="CHEBI:29105"/>
    </ligand>
</feature>
<keyword evidence="7" id="KW-0963">Cytoplasm</keyword>
<evidence type="ECO:0000256" key="4">
    <source>
        <dbReference type="ARBA" id="ARBA00022808"/>
    </source>
</evidence>
<feature type="binding site" evidence="7">
    <location>
        <position position="149"/>
    </location>
    <ligand>
        <name>4-imidazolone-5-propanoate</name>
        <dbReference type="ChEBI" id="CHEBI:77893"/>
    </ligand>
</feature>
<comment type="caution">
    <text evidence="9">The sequence shown here is derived from an EMBL/GenBank/DDBJ whole genome shotgun (WGS) entry which is preliminary data.</text>
</comment>
<feature type="domain" description="Amidohydrolase-related" evidence="8">
    <location>
        <begin position="74"/>
        <end position="374"/>
    </location>
</feature>
<keyword evidence="5 7" id="KW-0862">Zinc</keyword>
<keyword evidence="2 7" id="KW-0479">Metal-binding</keyword>
<dbReference type="InterPro" id="IPR011059">
    <property type="entry name" value="Metal-dep_hydrolase_composite"/>
</dbReference>
<feature type="binding site" evidence="7">
    <location>
        <position position="315"/>
    </location>
    <ligand>
        <name>N-formimidoyl-L-glutamate</name>
        <dbReference type="ChEBI" id="CHEBI:58928"/>
    </ligand>
</feature>
<feature type="binding site" evidence="7">
    <location>
        <position position="176"/>
    </location>
    <ligand>
        <name>4-imidazolone-5-propanoate</name>
        <dbReference type="ChEBI" id="CHEBI:77893"/>
    </ligand>
</feature>
<gene>
    <name evidence="7" type="primary">hutI</name>
    <name evidence="9" type="ORF">H9634_07550</name>
</gene>
<dbReference type="EMBL" id="JACSPY010000006">
    <property type="protein sequence ID" value="MBD8020632.1"/>
    <property type="molecule type" value="Genomic_DNA"/>
</dbReference>
<reference evidence="9 10" key="1">
    <citation type="submission" date="2020-08" db="EMBL/GenBank/DDBJ databases">
        <title>A Genomic Blueprint of the Chicken Gut Microbiome.</title>
        <authorList>
            <person name="Gilroy R."/>
            <person name="Ravi A."/>
            <person name="Getino M."/>
            <person name="Pursley I."/>
            <person name="Horton D.L."/>
            <person name="Alikhan N.-F."/>
            <person name="Baker D."/>
            <person name="Gharbi K."/>
            <person name="Hall N."/>
            <person name="Watson M."/>
            <person name="Adriaenssens E.M."/>
            <person name="Foster-Nyarko E."/>
            <person name="Jarju S."/>
            <person name="Secka A."/>
            <person name="Antonio M."/>
            <person name="Oren A."/>
            <person name="Chaudhuri R."/>
            <person name="La Ragione R.M."/>
            <person name="Hildebrand F."/>
            <person name="Pallen M.J."/>
        </authorList>
    </citation>
    <scope>NUCLEOTIDE SEQUENCE [LARGE SCALE GENOMIC DNA]</scope>
    <source>
        <strain evidence="9 10">Re57</strain>
    </source>
</reference>
<keyword evidence="4 7" id="KW-0369">Histidine metabolism</keyword>
<dbReference type="Gene3D" id="3.20.20.140">
    <property type="entry name" value="Metal-dependent hydrolases"/>
    <property type="match status" value="1"/>
</dbReference>
<feature type="binding site" evidence="7">
    <location>
        <position position="317"/>
    </location>
    <ligand>
        <name>N-formimidoyl-L-glutamate</name>
        <dbReference type="ChEBI" id="CHEBI:58928"/>
    </ligand>
</feature>
<feature type="binding site" evidence="7">
    <location>
        <position position="239"/>
    </location>
    <ligand>
        <name>Fe(3+)</name>
        <dbReference type="ChEBI" id="CHEBI:29034"/>
    </ligand>
</feature>
<feature type="binding site" evidence="7">
    <location>
        <position position="149"/>
    </location>
    <ligand>
        <name>N-formimidoyl-L-glutamate</name>
        <dbReference type="ChEBI" id="CHEBI:58928"/>
    </ligand>
</feature>
<sequence>MGTILVTDISELVTNDPSAATADPATTSAPEGYERLGVITDAAMLIDGDTVSWVGPAADAPAGDTTISAKGGAVIPGFVDSHNHLVFAGDRSAEFAARMAGQKYSAGGIATTVAATRAASDAELEDNLTMLMRQAEHSGTTTFEIKTGYGLTLDDEIRQLDIINRHTDESTLIAAHVVPPEYKDDPEGYVDLVIDEIIPAAAGKAKWIDVFCEEGAFTEDQTARILDAGVAAGMRPRLHANQLTAGGALQLAAAHSCASADHATFASDADLAALAEAGTVATLLPGVEFSTRQPYPDARRFHAAGVTVAIASDCNPGSCFTSSIPFCIALAVRDMHFTVEQAVWSATAGGAAALERSDIGRLSPGARADFSILTAPSYRHLAYRPGVNLIAEVHRAGRPIAVNPS</sequence>
<feature type="binding site" evidence="7">
    <location>
        <position position="84"/>
    </location>
    <ligand>
        <name>Fe(3+)</name>
        <dbReference type="ChEBI" id="CHEBI:29034"/>
    </ligand>
</feature>
<proteinExistence type="inferred from homology"/>
<organism evidence="9 10">
    <name type="scientific">Brevibacterium gallinarum</name>
    <dbReference type="NCBI Taxonomy" id="2762220"/>
    <lineage>
        <taxon>Bacteria</taxon>
        <taxon>Bacillati</taxon>
        <taxon>Actinomycetota</taxon>
        <taxon>Actinomycetes</taxon>
        <taxon>Micrococcales</taxon>
        <taxon>Brevibacteriaceae</taxon>
        <taxon>Brevibacterium</taxon>
    </lineage>
</organism>
<dbReference type="SUPFAM" id="SSF51338">
    <property type="entry name" value="Composite domain of metallo-dependent hydrolases"/>
    <property type="match status" value="2"/>
</dbReference>
<evidence type="ECO:0000256" key="3">
    <source>
        <dbReference type="ARBA" id="ARBA00022801"/>
    </source>
</evidence>
<keyword evidence="6 7" id="KW-0408">Iron</keyword>
<feature type="binding site" evidence="7">
    <location>
        <position position="82"/>
    </location>
    <ligand>
        <name>Zn(2+)</name>
        <dbReference type="ChEBI" id="CHEBI:29105"/>
    </ligand>
</feature>
<comment type="catalytic activity">
    <reaction evidence="7">
        <text>4-imidazolone-5-propanoate + H2O = N-formimidoyl-L-glutamate</text>
        <dbReference type="Rhea" id="RHEA:23660"/>
        <dbReference type="ChEBI" id="CHEBI:15377"/>
        <dbReference type="ChEBI" id="CHEBI:58928"/>
        <dbReference type="ChEBI" id="CHEBI:77893"/>
        <dbReference type="EC" id="3.5.2.7"/>
    </reaction>
</comment>
<evidence type="ECO:0000256" key="6">
    <source>
        <dbReference type="ARBA" id="ARBA00023004"/>
    </source>
</evidence>
<keyword evidence="3 7" id="KW-0378">Hydrolase</keyword>
<evidence type="ECO:0000256" key="1">
    <source>
        <dbReference type="ARBA" id="ARBA00012864"/>
    </source>
</evidence>
<evidence type="ECO:0000313" key="9">
    <source>
        <dbReference type="EMBL" id="MBD8020632.1"/>
    </source>
</evidence>
<comment type="subcellular location">
    <subcellularLocation>
        <location evidence="7">Cytoplasm</location>
    </subcellularLocation>
</comment>
<evidence type="ECO:0000259" key="8">
    <source>
        <dbReference type="Pfam" id="PF01979"/>
    </source>
</evidence>
<dbReference type="Gene3D" id="2.30.40.10">
    <property type="entry name" value="Urease, subunit C, domain 1"/>
    <property type="match status" value="1"/>
</dbReference>
<name>A0ABR8WUM5_9MICO</name>
<comment type="similarity">
    <text evidence="7">Belongs to the metallo-dependent hydrolases superfamily. HutI family.</text>
</comment>
<dbReference type="InterPro" id="IPR005920">
    <property type="entry name" value="HutI"/>
</dbReference>
<keyword evidence="10" id="KW-1185">Reference proteome</keyword>
<feature type="binding site" evidence="7">
    <location>
        <position position="82"/>
    </location>
    <ligand>
        <name>Fe(3+)</name>
        <dbReference type="ChEBI" id="CHEBI:29034"/>
    </ligand>
</feature>
<dbReference type="RefSeq" id="WP_191726205.1">
    <property type="nucleotide sequence ID" value="NZ_JACSPY010000006.1"/>
</dbReference>
<dbReference type="HAMAP" id="MF_00372">
    <property type="entry name" value="HutI"/>
    <property type="match status" value="1"/>
</dbReference>
<feature type="binding site" evidence="7">
    <location>
        <position position="84"/>
    </location>
    <ligand>
        <name>Zn(2+)</name>
        <dbReference type="ChEBI" id="CHEBI:29105"/>
    </ligand>
</feature>
<dbReference type="PANTHER" id="PTHR42752">
    <property type="entry name" value="IMIDAZOLONEPROPIONASE"/>
    <property type="match status" value="1"/>
</dbReference>
<dbReference type="GO" id="GO:0050480">
    <property type="term" value="F:imidazolonepropionase activity"/>
    <property type="evidence" value="ECO:0007669"/>
    <property type="project" value="UniProtKB-EC"/>
</dbReference>
<feature type="binding site" evidence="7">
    <location>
        <position position="242"/>
    </location>
    <ligand>
        <name>4-imidazolone-5-propanoate</name>
        <dbReference type="ChEBI" id="CHEBI:77893"/>
    </ligand>
</feature>
<comment type="function">
    <text evidence="7">Catalyzes the hydrolytic cleavage of the carbon-nitrogen bond in imidazolone-5-propanoate to yield N-formimidoyl-L-glutamate. It is the third step in the universal histidine degradation pathway.</text>
</comment>
<evidence type="ECO:0000256" key="7">
    <source>
        <dbReference type="HAMAP-Rule" id="MF_00372"/>
    </source>
</evidence>
<feature type="binding site" evidence="7">
    <location>
        <position position="313"/>
    </location>
    <ligand>
        <name>Fe(3+)</name>
        <dbReference type="ChEBI" id="CHEBI:29034"/>
    </ligand>
</feature>